<feature type="transmembrane region" description="Helical" evidence="5">
    <location>
        <begin position="155"/>
        <end position="177"/>
    </location>
</feature>
<dbReference type="InterPro" id="IPR051784">
    <property type="entry name" value="Nod_factor_ABC_transporter"/>
</dbReference>
<reference evidence="7 8" key="1">
    <citation type="journal article" date="2019" name="Int. J. Syst. Evol. Microbiol.">
        <title>The Global Catalogue of Microorganisms (GCM) 10K type strain sequencing project: providing services to taxonomists for standard genome sequencing and annotation.</title>
        <authorList>
            <consortium name="The Broad Institute Genomics Platform"/>
            <consortium name="The Broad Institute Genome Sequencing Center for Infectious Disease"/>
            <person name="Wu L."/>
            <person name="Ma J."/>
        </authorList>
    </citation>
    <scope>NUCLEOTIDE SEQUENCE [LARGE SCALE GENOMIC DNA]</scope>
    <source>
        <strain evidence="7 8">RDMS1</strain>
    </source>
</reference>
<protein>
    <submittedName>
        <fullName evidence="7">ABC transporter permease</fullName>
    </submittedName>
</protein>
<comment type="caution">
    <text evidence="7">The sequence shown here is derived from an EMBL/GenBank/DDBJ whole genome shotgun (WGS) entry which is preliminary data.</text>
</comment>
<name>A0ABD5YT25_9EURY</name>
<dbReference type="PRINTS" id="PR00164">
    <property type="entry name" value="ABC2TRNSPORT"/>
</dbReference>
<dbReference type="InterPro" id="IPR047817">
    <property type="entry name" value="ABC2_TM_bact-type"/>
</dbReference>
<feature type="domain" description="ABC transmembrane type-2" evidence="6">
    <location>
        <begin position="43"/>
        <end position="272"/>
    </location>
</feature>
<dbReference type="Pfam" id="PF01061">
    <property type="entry name" value="ABC2_membrane"/>
    <property type="match status" value="1"/>
</dbReference>
<comment type="subcellular location">
    <subcellularLocation>
        <location evidence="1">Membrane</location>
        <topology evidence="1">Multi-pass membrane protein</topology>
    </subcellularLocation>
</comment>
<proteinExistence type="predicted"/>
<dbReference type="GO" id="GO:0016020">
    <property type="term" value="C:membrane"/>
    <property type="evidence" value="ECO:0007669"/>
    <property type="project" value="UniProtKB-SubCell"/>
</dbReference>
<evidence type="ECO:0000256" key="3">
    <source>
        <dbReference type="ARBA" id="ARBA00022989"/>
    </source>
</evidence>
<dbReference type="InterPro" id="IPR013525">
    <property type="entry name" value="ABC2_TM"/>
</dbReference>
<dbReference type="EMBL" id="JBHTAX010000004">
    <property type="protein sequence ID" value="MFC7192082.1"/>
    <property type="molecule type" value="Genomic_DNA"/>
</dbReference>
<dbReference type="AlphaFoldDB" id="A0ABD5YT25"/>
<sequence length="278" mass="29372">MTSSTRPKNELKQSPAKTSSNGFLSDVWTNFLRWNLKKLREPFVLVFALVEPLVFLVLFSQVFGQLAGPAVPDGDYLAYLVPAIIILSALITAAGSGTGFVQDIESGMFEKTLVSPMSRTAVFCGKVLSDLLLIMVPTLFVLSLGYVAGTPVTTGLLGIGGILGVALVFSVWFMSFSNILGIVTGSTRVTGIVTNLVQLPLLFASTAFVPVDALPGWLQIVSAGNPITYGVNAARTIMLSGWDWSVIGPSLGILGVLDLVLGGIAVYVLTRASSTAVR</sequence>
<dbReference type="Proteomes" id="UP001596417">
    <property type="component" value="Unassembled WGS sequence"/>
</dbReference>
<dbReference type="PROSITE" id="PS51012">
    <property type="entry name" value="ABC_TM2"/>
    <property type="match status" value="1"/>
</dbReference>
<evidence type="ECO:0000256" key="4">
    <source>
        <dbReference type="ARBA" id="ARBA00023136"/>
    </source>
</evidence>
<feature type="transmembrane region" description="Helical" evidence="5">
    <location>
        <begin position="246"/>
        <end position="269"/>
    </location>
</feature>
<dbReference type="PANTHER" id="PTHR43229">
    <property type="entry name" value="NODULATION PROTEIN J"/>
    <property type="match status" value="1"/>
</dbReference>
<accession>A0ABD5YT25</accession>
<feature type="transmembrane region" description="Helical" evidence="5">
    <location>
        <begin position="127"/>
        <end position="149"/>
    </location>
</feature>
<organism evidence="7 8">
    <name type="scientific">Halocatena marina</name>
    <dbReference type="NCBI Taxonomy" id="2934937"/>
    <lineage>
        <taxon>Archaea</taxon>
        <taxon>Methanobacteriati</taxon>
        <taxon>Methanobacteriota</taxon>
        <taxon>Stenosarchaea group</taxon>
        <taxon>Halobacteria</taxon>
        <taxon>Halobacteriales</taxon>
        <taxon>Natronomonadaceae</taxon>
        <taxon>Halocatena</taxon>
    </lineage>
</organism>
<dbReference type="RefSeq" id="WP_264556459.1">
    <property type="nucleotide sequence ID" value="NZ_CP109980.1"/>
</dbReference>
<evidence type="ECO:0000256" key="1">
    <source>
        <dbReference type="ARBA" id="ARBA00004141"/>
    </source>
</evidence>
<keyword evidence="3 5" id="KW-1133">Transmembrane helix</keyword>
<evidence type="ECO:0000259" key="6">
    <source>
        <dbReference type="PROSITE" id="PS51012"/>
    </source>
</evidence>
<feature type="transmembrane region" description="Helical" evidence="5">
    <location>
        <begin position="43"/>
        <end position="64"/>
    </location>
</feature>
<evidence type="ECO:0000313" key="8">
    <source>
        <dbReference type="Proteomes" id="UP001596417"/>
    </source>
</evidence>
<dbReference type="PIRSF" id="PIRSF006648">
    <property type="entry name" value="DrrB"/>
    <property type="match status" value="1"/>
</dbReference>
<evidence type="ECO:0000256" key="2">
    <source>
        <dbReference type="ARBA" id="ARBA00022692"/>
    </source>
</evidence>
<evidence type="ECO:0000256" key="5">
    <source>
        <dbReference type="SAM" id="Phobius"/>
    </source>
</evidence>
<feature type="transmembrane region" description="Helical" evidence="5">
    <location>
        <begin position="189"/>
        <end position="209"/>
    </location>
</feature>
<keyword evidence="8" id="KW-1185">Reference proteome</keyword>
<dbReference type="PANTHER" id="PTHR43229:SF2">
    <property type="entry name" value="NODULATION PROTEIN J"/>
    <property type="match status" value="1"/>
</dbReference>
<feature type="transmembrane region" description="Helical" evidence="5">
    <location>
        <begin position="76"/>
        <end position="101"/>
    </location>
</feature>
<keyword evidence="4 5" id="KW-0472">Membrane</keyword>
<dbReference type="GeneID" id="76201768"/>
<evidence type="ECO:0000313" key="7">
    <source>
        <dbReference type="EMBL" id="MFC7192082.1"/>
    </source>
</evidence>
<dbReference type="InterPro" id="IPR000412">
    <property type="entry name" value="ABC_2_transport"/>
</dbReference>
<keyword evidence="2 5" id="KW-0812">Transmembrane</keyword>
<gene>
    <name evidence="7" type="ORF">ACFQL7_21260</name>
</gene>